<protein>
    <recommendedName>
        <fullName evidence="3">Secreted protein</fullName>
    </recommendedName>
</protein>
<keyword evidence="2" id="KW-1185">Reference proteome</keyword>
<evidence type="ECO:0000313" key="2">
    <source>
        <dbReference type="Proteomes" id="UP001488805"/>
    </source>
</evidence>
<organism evidence="1 2">
    <name type="scientific">Zoarces viviparus</name>
    <name type="common">Viviparous eelpout</name>
    <name type="synonym">Blennius viviparus</name>
    <dbReference type="NCBI Taxonomy" id="48416"/>
    <lineage>
        <taxon>Eukaryota</taxon>
        <taxon>Metazoa</taxon>
        <taxon>Chordata</taxon>
        <taxon>Craniata</taxon>
        <taxon>Vertebrata</taxon>
        <taxon>Euteleostomi</taxon>
        <taxon>Actinopterygii</taxon>
        <taxon>Neopterygii</taxon>
        <taxon>Teleostei</taxon>
        <taxon>Neoteleostei</taxon>
        <taxon>Acanthomorphata</taxon>
        <taxon>Eupercaria</taxon>
        <taxon>Perciformes</taxon>
        <taxon>Cottioidei</taxon>
        <taxon>Zoarcales</taxon>
        <taxon>Zoarcidae</taxon>
        <taxon>Zoarcinae</taxon>
        <taxon>Zoarces</taxon>
    </lineage>
</organism>
<evidence type="ECO:0000313" key="1">
    <source>
        <dbReference type="EMBL" id="KAK9530699.1"/>
    </source>
</evidence>
<dbReference type="EMBL" id="JBCEZU010000100">
    <property type="protein sequence ID" value="KAK9530699.1"/>
    <property type="molecule type" value="Genomic_DNA"/>
</dbReference>
<sequence>MRSLASSATFLSAFSSLPEAHRAPSPLFLKLDKFRSIGRPSKPSPQTESSHVMDPSLTVCDALSEEEEEACVRSAPVLQRAAVVVALWTSVTPLNME</sequence>
<dbReference type="Proteomes" id="UP001488805">
    <property type="component" value="Unassembled WGS sequence"/>
</dbReference>
<gene>
    <name evidence="1" type="ORF">VZT92_012187</name>
</gene>
<reference evidence="1 2" key="1">
    <citation type="journal article" date="2024" name="Genome Biol. Evol.">
        <title>Chromosome-level genome assembly of the viviparous eelpout Zoarces viviparus.</title>
        <authorList>
            <person name="Fuhrmann N."/>
            <person name="Brasseur M.V."/>
            <person name="Bakowski C.E."/>
            <person name="Podsiadlowski L."/>
            <person name="Prost S."/>
            <person name="Krehenwinkel H."/>
            <person name="Mayer C."/>
        </authorList>
    </citation>
    <scope>NUCLEOTIDE SEQUENCE [LARGE SCALE GENOMIC DNA]</scope>
    <source>
        <strain evidence="1">NO-MEL_2022_Ind0_liver</strain>
    </source>
</reference>
<name>A0AAW1F6Y7_ZOAVI</name>
<proteinExistence type="predicted"/>
<comment type="caution">
    <text evidence="1">The sequence shown here is derived from an EMBL/GenBank/DDBJ whole genome shotgun (WGS) entry which is preliminary data.</text>
</comment>
<accession>A0AAW1F6Y7</accession>
<dbReference type="AlphaFoldDB" id="A0AAW1F6Y7"/>
<evidence type="ECO:0008006" key="3">
    <source>
        <dbReference type="Google" id="ProtNLM"/>
    </source>
</evidence>